<reference evidence="1" key="1">
    <citation type="journal article" date="2020" name="mSystems">
        <title>Genome- and Community-Level Interaction Insights into Carbon Utilization and Element Cycling Functions of Hydrothermarchaeota in Hydrothermal Sediment.</title>
        <authorList>
            <person name="Zhou Z."/>
            <person name="Liu Y."/>
            <person name="Xu W."/>
            <person name="Pan J."/>
            <person name="Luo Z.H."/>
            <person name="Li M."/>
        </authorList>
    </citation>
    <scope>NUCLEOTIDE SEQUENCE [LARGE SCALE GENOMIC DNA]</scope>
    <source>
        <strain evidence="1">SpSt-524</strain>
    </source>
</reference>
<accession>A0A7C3HTA6</accession>
<dbReference type="RefSeq" id="WP_297559468.1">
    <property type="nucleotide sequence ID" value="NZ_JBKBUW010000001.1"/>
</dbReference>
<dbReference type="EMBL" id="DSWI01000032">
    <property type="protein sequence ID" value="HFG21622.1"/>
    <property type="molecule type" value="Genomic_DNA"/>
</dbReference>
<name>A0A7C3HTA6_MEIRU</name>
<evidence type="ECO:0000313" key="1">
    <source>
        <dbReference type="EMBL" id="HFG21622.1"/>
    </source>
</evidence>
<protein>
    <recommendedName>
        <fullName evidence="2">Elongation factor G-binding protein C-terminal treble-clef zinc-finger domain-containing protein</fullName>
    </recommendedName>
</protein>
<dbReference type="AlphaFoldDB" id="A0A7C3HTA6"/>
<proteinExistence type="predicted"/>
<gene>
    <name evidence="1" type="ORF">ENS82_13090</name>
</gene>
<evidence type="ECO:0008006" key="2">
    <source>
        <dbReference type="Google" id="ProtNLM"/>
    </source>
</evidence>
<sequence length="121" mass="13871">MGEKVFEERELILELFPGTSPELLPPGEMLYYRDHEGRVYIEESPLRLVLEPLEPSSSATPIICEACQRHISRTSAQFFRFGVGQDGRRFRYVALCRDTESCSGFAPPERLREILLRGILP</sequence>
<organism evidence="1">
    <name type="scientific">Meiothermus ruber</name>
    <dbReference type="NCBI Taxonomy" id="277"/>
    <lineage>
        <taxon>Bacteria</taxon>
        <taxon>Thermotogati</taxon>
        <taxon>Deinococcota</taxon>
        <taxon>Deinococci</taxon>
        <taxon>Thermales</taxon>
        <taxon>Thermaceae</taxon>
        <taxon>Meiothermus</taxon>
    </lineage>
</organism>
<comment type="caution">
    <text evidence="1">The sequence shown here is derived from an EMBL/GenBank/DDBJ whole genome shotgun (WGS) entry which is preliminary data.</text>
</comment>